<accession>A0AAW1ATU7</accession>
<protein>
    <submittedName>
        <fullName evidence="1">Puratrophin-1</fullName>
    </submittedName>
</protein>
<dbReference type="Proteomes" id="UP001474421">
    <property type="component" value="Unassembled WGS sequence"/>
</dbReference>
<dbReference type="InterPro" id="IPR052231">
    <property type="entry name" value="Rho_GEF_signaling-related"/>
</dbReference>
<evidence type="ECO:0000313" key="2">
    <source>
        <dbReference type="Proteomes" id="UP001474421"/>
    </source>
</evidence>
<dbReference type="EMBL" id="JAOTOJ010000015">
    <property type="protein sequence ID" value="KAK9392861.1"/>
    <property type="molecule type" value="Genomic_DNA"/>
</dbReference>
<comment type="caution">
    <text evidence="1">The sequence shown here is derived from an EMBL/GenBank/DDBJ whole genome shotgun (WGS) entry which is preliminary data.</text>
</comment>
<proteinExistence type="predicted"/>
<dbReference type="AlphaFoldDB" id="A0AAW1ATU7"/>
<reference evidence="1 2" key="1">
    <citation type="journal article" date="2024" name="Proc. Natl. Acad. Sci. U.S.A.">
        <title>The genetic regulatory architecture and epigenomic basis for age-related changes in rattlesnake venom.</title>
        <authorList>
            <person name="Hogan M.P."/>
            <person name="Holding M.L."/>
            <person name="Nystrom G.S."/>
            <person name="Colston T.J."/>
            <person name="Bartlett D.A."/>
            <person name="Mason A.J."/>
            <person name="Ellsworth S.A."/>
            <person name="Rautsaw R.M."/>
            <person name="Lawrence K.C."/>
            <person name="Strickland J.L."/>
            <person name="He B."/>
            <person name="Fraser P."/>
            <person name="Margres M.J."/>
            <person name="Gilbert D.M."/>
            <person name="Gibbs H.L."/>
            <person name="Parkinson C.L."/>
            <person name="Rokyta D.R."/>
        </authorList>
    </citation>
    <scope>NUCLEOTIDE SEQUENCE [LARGE SCALE GENOMIC DNA]</scope>
    <source>
        <strain evidence="1">DRR0105</strain>
    </source>
</reference>
<sequence>MWELWTAKCSGQPQGLWTRETNDSQSLDGCIKNIFSVLYSPFEITPATVLCQVFDVVEKLYSGDGLCYLIDFLIPVKCILQWVRQEACSVLRLT</sequence>
<keyword evidence="2" id="KW-1185">Reference proteome</keyword>
<name>A0AAW1ATU7_CROAD</name>
<dbReference type="PANTHER" id="PTHR45845">
    <property type="entry name" value="RHO GUANINE NUCLEOTIDE EXCHANGE FACTOR-RELATED"/>
    <property type="match status" value="1"/>
</dbReference>
<gene>
    <name evidence="1" type="ORF">NXF25_016950</name>
</gene>
<organism evidence="1 2">
    <name type="scientific">Crotalus adamanteus</name>
    <name type="common">Eastern diamondback rattlesnake</name>
    <dbReference type="NCBI Taxonomy" id="8729"/>
    <lineage>
        <taxon>Eukaryota</taxon>
        <taxon>Metazoa</taxon>
        <taxon>Chordata</taxon>
        <taxon>Craniata</taxon>
        <taxon>Vertebrata</taxon>
        <taxon>Euteleostomi</taxon>
        <taxon>Lepidosauria</taxon>
        <taxon>Squamata</taxon>
        <taxon>Bifurcata</taxon>
        <taxon>Unidentata</taxon>
        <taxon>Episquamata</taxon>
        <taxon>Toxicofera</taxon>
        <taxon>Serpentes</taxon>
        <taxon>Colubroidea</taxon>
        <taxon>Viperidae</taxon>
        <taxon>Crotalinae</taxon>
        <taxon>Crotalus</taxon>
    </lineage>
</organism>
<evidence type="ECO:0000313" key="1">
    <source>
        <dbReference type="EMBL" id="KAK9392861.1"/>
    </source>
</evidence>
<dbReference type="PANTHER" id="PTHR45845:SF4">
    <property type="entry name" value="PLECKSTRIN HOMOLOGY DOMAIN CONTAINING, FAMILY G (WITH RHOGEF DOMAIN) MEMBER 4"/>
    <property type="match status" value="1"/>
</dbReference>